<dbReference type="RefSeq" id="WP_406764133.1">
    <property type="nucleotide sequence ID" value="NZ_JBJHZY010000001.1"/>
</dbReference>
<dbReference type="PANTHER" id="PTHR34075:SF5">
    <property type="entry name" value="BLR3430 PROTEIN"/>
    <property type="match status" value="1"/>
</dbReference>
<gene>
    <name evidence="2" type="ORF">ACJDUH_05400</name>
</gene>
<comment type="caution">
    <text evidence="2">The sequence shown here is derived from an EMBL/GenBank/DDBJ whole genome shotgun (WGS) entry which is preliminary data.</text>
</comment>
<dbReference type="EMBL" id="JBJHZY010000001">
    <property type="protein sequence ID" value="MFL0267533.1"/>
    <property type="molecule type" value="Genomic_DNA"/>
</dbReference>
<dbReference type="PANTHER" id="PTHR34075">
    <property type="entry name" value="BLR3430 PROTEIN"/>
    <property type="match status" value="1"/>
</dbReference>
<feature type="domain" description="ChsH2 rubredoxin-like zinc ribbon" evidence="1">
    <location>
        <begin position="7"/>
        <end position="33"/>
    </location>
</feature>
<proteinExistence type="predicted"/>
<reference evidence="2 3" key="1">
    <citation type="submission" date="2024-11" db="EMBL/GenBank/DDBJ databases">
        <authorList>
            <person name="Heng Y.C."/>
            <person name="Lim A.C.H."/>
            <person name="Lee J.K.Y."/>
            <person name="Kittelmann S."/>
        </authorList>
    </citation>
    <scope>NUCLEOTIDE SEQUENCE [LARGE SCALE GENOMIC DNA]</scope>
    <source>
        <strain evidence="2 3">WILCCON 0202</strain>
    </source>
</reference>
<keyword evidence="3" id="KW-1185">Reference proteome</keyword>
<name>A0ABW8TSB5_9CLOT</name>
<dbReference type="Pfam" id="PF12172">
    <property type="entry name" value="zf-ChsH2"/>
    <property type="match status" value="1"/>
</dbReference>
<dbReference type="InterPro" id="IPR052513">
    <property type="entry name" value="Thioester_dehydratase-like"/>
</dbReference>
<dbReference type="InterPro" id="IPR022002">
    <property type="entry name" value="ChsH2_Znr"/>
</dbReference>
<organism evidence="2 3">
    <name type="scientific">Candidatus Clostridium radicumherbarum</name>
    <dbReference type="NCBI Taxonomy" id="3381662"/>
    <lineage>
        <taxon>Bacteria</taxon>
        <taxon>Bacillati</taxon>
        <taxon>Bacillota</taxon>
        <taxon>Clostridia</taxon>
        <taxon>Eubacteriales</taxon>
        <taxon>Clostridiaceae</taxon>
        <taxon>Clostridium</taxon>
    </lineage>
</organism>
<evidence type="ECO:0000313" key="3">
    <source>
        <dbReference type="Proteomes" id="UP001623661"/>
    </source>
</evidence>
<evidence type="ECO:0000259" key="1">
    <source>
        <dbReference type="Pfam" id="PF12172"/>
    </source>
</evidence>
<dbReference type="InterPro" id="IPR012340">
    <property type="entry name" value="NA-bd_OB-fold"/>
</dbReference>
<evidence type="ECO:0000313" key="2">
    <source>
        <dbReference type="EMBL" id="MFL0267533.1"/>
    </source>
</evidence>
<dbReference type="Proteomes" id="UP001623661">
    <property type="component" value="Unassembled WGS sequence"/>
</dbReference>
<accession>A0ABW8TSB5</accession>
<protein>
    <submittedName>
        <fullName evidence="2">Zn-ribbon domain-containing OB-fold protein</fullName>
    </submittedName>
</protein>
<sequence>MSEKMYAYKCTACGELHHPKHYVCRKCGAREFEEIDLDGEVSLVTYTRVYNLPEGYMKPYIAFGIVKFDNGLTVSGQIEAENMEIGMKLKTTVGVIKEGIGKDYFGFIFKPI</sequence>
<dbReference type="SUPFAM" id="SSF50249">
    <property type="entry name" value="Nucleic acid-binding proteins"/>
    <property type="match status" value="1"/>
</dbReference>